<evidence type="ECO:0000313" key="2">
    <source>
        <dbReference type="Proteomes" id="UP000000422"/>
    </source>
</evidence>
<proteinExistence type="predicted"/>
<gene>
    <name evidence="1" type="ordered locus">WS1437</name>
</gene>
<dbReference type="Proteomes" id="UP000000422">
    <property type="component" value="Chromosome"/>
</dbReference>
<evidence type="ECO:0000313" key="1">
    <source>
        <dbReference type="EMBL" id="CAE10498.1"/>
    </source>
</evidence>
<accession>Q7MRD8</accession>
<dbReference type="KEGG" id="wsu:WS1437"/>
<protein>
    <submittedName>
        <fullName evidence="1">Uncharacterized protein</fullName>
    </submittedName>
</protein>
<dbReference type="EMBL" id="BX571660">
    <property type="protein sequence ID" value="CAE10498.1"/>
    <property type="molecule type" value="Genomic_DNA"/>
</dbReference>
<dbReference type="RefSeq" id="WP_011139283.1">
    <property type="nucleotide sequence ID" value="NC_005090.1"/>
</dbReference>
<dbReference type="AlphaFoldDB" id="Q7MRD8"/>
<reference evidence="1 2" key="1">
    <citation type="journal article" date="2003" name="Proc. Natl. Acad. Sci. U.S.A.">
        <title>Complete genome sequence and analysis of Wolinella succinogenes.</title>
        <authorList>
            <person name="Baar C."/>
            <person name="Eppinger M."/>
            <person name="Raddatz G."/>
            <person name="Simon JM."/>
            <person name="Lanz C."/>
            <person name="Klimmek O."/>
            <person name="Nandakumar R."/>
            <person name="Gross R."/>
            <person name="Rosinus A."/>
            <person name="Keller H."/>
            <person name="Jagtap P."/>
            <person name="Linke B."/>
            <person name="Meyer F."/>
            <person name="Lederer H."/>
            <person name="Schuster S.C."/>
        </authorList>
    </citation>
    <scope>NUCLEOTIDE SEQUENCE [LARGE SCALE GENOMIC DNA]</scope>
    <source>
        <strain evidence="2">ATCC 29543 / DSM 1740 / CCUG 13145 / JCM 31913 / LMG 7466 / NCTC 11488 / FDC 602W</strain>
    </source>
</reference>
<name>Q7MRD8_WOLSU</name>
<keyword evidence="2" id="KW-1185">Reference proteome</keyword>
<sequence length="146" mass="16679">MPSNALTAKPWSPMNVFGYADICVERIEEIIAKKIFYRYKELKPRDIIDIGVALKKNKNLLATLERNPHFSLDLLADFAGRIEAANQNGRLLEVVRQEADVLQMQGRYKEMAYEAPHTIVSKIDSLLDRASLALWERQERKGFSGS</sequence>
<organism evidence="2">
    <name type="scientific">Wolinella succinogenes (strain ATCC 29543 / DSM 1740 / CCUG 13145 / JCM 31913 / LMG 7466 / NCTC 11488 / FDC 602W)</name>
    <name type="common">Vibrio succinogenes</name>
    <dbReference type="NCBI Taxonomy" id="273121"/>
    <lineage>
        <taxon>Bacteria</taxon>
        <taxon>Pseudomonadati</taxon>
        <taxon>Campylobacterota</taxon>
        <taxon>Epsilonproteobacteria</taxon>
        <taxon>Campylobacterales</taxon>
        <taxon>Helicobacteraceae</taxon>
        <taxon>Wolinella</taxon>
    </lineage>
</organism>
<dbReference type="HOGENOM" id="CLU_1776730_0_0_7"/>